<dbReference type="GO" id="GO:0070490">
    <property type="term" value="P:protein pupylation"/>
    <property type="evidence" value="ECO:0007669"/>
    <property type="project" value="TreeGrafter"/>
</dbReference>
<dbReference type="GO" id="GO:0000502">
    <property type="term" value="C:proteasome complex"/>
    <property type="evidence" value="ECO:0007669"/>
    <property type="project" value="UniProtKB-KW"/>
</dbReference>
<gene>
    <name evidence="3" type="ORF">MOPEL_096_00280</name>
</gene>
<comment type="caution">
    <text evidence="3">The sequence shown here is derived from an EMBL/GenBank/DDBJ whole genome shotgun (WGS) entry which is preliminary data.</text>
</comment>
<evidence type="ECO:0000256" key="1">
    <source>
        <dbReference type="ARBA" id="ARBA00009114"/>
    </source>
</evidence>
<dbReference type="GO" id="GO:0019941">
    <property type="term" value="P:modification-dependent protein catabolic process"/>
    <property type="evidence" value="ECO:0007669"/>
    <property type="project" value="InterPro"/>
</dbReference>
<proteinExistence type="inferred from homology"/>
<evidence type="ECO:0000256" key="2">
    <source>
        <dbReference type="PIRSR" id="PIRSR018077-1"/>
    </source>
</evidence>
<dbReference type="GO" id="GO:0016811">
    <property type="term" value="F:hydrolase activity, acting on carbon-nitrogen (but not peptide) bonds, in linear amides"/>
    <property type="evidence" value="ECO:0007669"/>
    <property type="project" value="InterPro"/>
</dbReference>
<dbReference type="PANTHER" id="PTHR42307:SF2">
    <property type="entry name" value="PUP DEAMIDASE_DEPUPYLASE"/>
    <property type="match status" value="1"/>
</dbReference>
<evidence type="ECO:0000313" key="4">
    <source>
        <dbReference type="Proteomes" id="UP000004367"/>
    </source>
</evidence>
<accession>H5UTG3</accession>
<protein>
    <submittedName>
        <fullName evidence="3">Putative proteasome accessory factor</fullName>
    </submittedName>
</protein>
<dbReference type="GO" id="GO:0005524">
    <property type="term" value="F:ATP binding"/>
    <property type="evidence" value="ECO:0007669"/>
    <property type="project" value="TreeGrafter"/>
</dbReference>
<dbReference type="GO" id="GO:0010498">
    <property type="term" value="P:proteasomal protein catabolic process"/>
    <property type="evidence" value="ECO:0007669"/>
    <property type="project" value="InterPro"/>
</dbReference>
<evidence type="ECO:0000313" key="3">
    <source>
        <dbReference type="EMBL" id="GAB49021.1"/>
    </source>
</evidence>
<comment type="similarity">
    <text evidence="1">Belongs to the Pup ligase/Pup deamidase family. Pup deamidase subfamily.</text>
</comment>
<dbReference type="OrthoDB" id="9760627at2"/>
<dbReference type="EMBL" id="BAFE01000073">
    <property type="protein sequence ID" value="GAB49021.1"/>
    <property type="molecule type" value="Genomic_DNA"/>
</dbReference>
<reference evidence="3 4" key="1">
    <citation type="submission" date="2012-02" db="EMBL/GenBank/DDBJ databases">
        <title>Whole genome shotgun sequence of Mobilicoccus pelagius NBRC 104925.</title>
        <authorList>
            <person name="Yoshida Y."/>
            <person name="Hosoyama A."/>
            <person name="Tsuchikane K."/>
            <person name="Katsumata H."/>
            <person name="Yamazaki S."/>
            <person name="Fujita N."/>
        </authorList>
    </citation>
    <scope>NUCLEOTIDE SEQUENCE [LARGE SCALE GENOMIC DNA]</scope>
    <source>
        <strain evidence="3 4">NBRC 104925</strain>
    </source>
</reference>
<keyword evidence="3" id="KW-0647">Proteasome</keyword>
<dbReference type="InterPro" id="IPR022366">
    <property type="entry name" value="Pup_deamidase"/>
</dbReference>
<sequence>MGVETEYGIAVPGRPLVDPVLLSGRVVQRYAAGGHGRVHRTRWDYAGESPLEDARGFSVSRALAHESQLTDEWADDPRVANVVLTNGARLYVDHAHPEYSAPEVTSPREVLVWDRAGEVVMAEAARVGSSDLPDEPPVEIYKNNTDGKGASYGTHENYLVARATPFERLVDQITPFFVARQILCGAGRVGLGQNSETPGYQISSRADFFEARVGLETTFRRPIVNTRDEPHAHASRYRRLHVIIGDANLSEVSALLKVGTTSLVLALIESGRMSEDLSLVDPVGALKAISHDPDLTTTVELVDGRRLAGLQLLRRYEEHVHAHLRAELGGDPLALADDDTREVLTRWDAVLTALETGAPEAARWVEWVAKRQVLEGFRARDGLGWDDPRLLLVDLQWSHGTPGKGLARRLEARGRLERLTTEEEIDRAVDHAPPTTRAWFRGECVRRHPDAVVAASWQSILLDRGDGGPLQRIATPEPLKGTRALTEALLDRHPDVEGLLTELTAGGAAGP</sequence>
<feature type="active site" description="Proton acceptor" evidence="2">
    <location>
        <position position="93"/>
    </location>
</feature>
<dbReference type="eggNOG" id="COG4122">
    <property type="taxonomic scope" value="Bacteria"/>
</dbReference>
<dbReference type="STRING" id="1089455.MOPEL_096_00280"/>
<dbReference type="GO" id="GO:0008233">
    <property type="term" value="F:peptidase activity"/>
    <property type="evidence" value="ECO:0007669"/>
    <property type="project" value="InterPro"/>
</dbReference>
<dbReference type="RefSeq" id="WP_009482919.1">
    <property type="nucleotide sequence ID" value="NZ_BAFE01000073.1"/>
</dbReference>
<dbReference type="Proteomes" id="UP000004367">
    <property type="component" value="Unassembled WGS sequence"/>
</dbReference>
<dbReference type="PANTHER" id="PTHR42307">
    <property type="entry name" value="PUP DEAMIDASE/DEPUPYLASE"/>
    <property type="match status" value="1"/>
</dbReference>
<organism evidence="3 4">
    <name type="scientific">Mobilicoccus pelagius NBRC 104925</name>
    <dbReference type="NCBI Taxonomy" id="1089455"/>
    <lineage>
        <taxon>Bacteria</taxon>
        <taxon>Bacillati</taxon>
        <taxon>Actinomycetota</taxon>
        <taxon>Actinomycetes</taxon>
        <taxon>Micrococcales</taxon>
        <taxon>Dermatophilaceae</taxon>
        <taxon>Mobilicoccus</taxon>
    </lineage>
</organism>
<name>H5UTG3_9MICO</name>
<dbReference type="AlphaFoldDB" id="H5UTG3"/>
<dbReference type="PIRSF" id="PIRSF018077">
    <property type="entry name" value="UCP018077"/>
    <property type="match status" value="1"/>
</dbReference>
<dbReference type="NCBIfam" id="TIGR03688">
    <property type="entry name" value="depupylase_Dop"/>
    <property type="match status" value="1"/>
</dbReference>
<dbReference type="Pfam" id="PF03136">
    <property type="entry name" value="Pup_ligase"/>
    <property type="match status" value="1"/>
</dbReference>
<keyword evidence="4" id="KW-1185">Reference proteome</keyword>
<dbReference type="InterPro" id="IPR004347">
    <property type="entry name" value="Pup_ligase/deamidase"/>
</dbReference>